<evidence type="ECO:0000256" key="4">
    <source>
        <dbReference type="ARBA" id="ARBA00023002"/>
    </source>
</evidence>
<dbReference type="GO" id="GO:0045252">
    <property type="term" value="C:oxoglutarate dehydrogenase complex"/>
    <property type="evidence" value="ECO:0007669"/>
    <property type="project" value="TreeGrafter"/>
</dbReference>
<dbReference type="Pfam" id="PF02779">
    <property type="entry name" value="Transket_pyr"/>
    <property type="match status" value="1"/>
</dbReference>
<accession>A0A2W4ZJX6</accession>
<dbReference type="NCBIfam" id="NF008907">
    <property type="entry name" value="PRK12270.1"/>
    <property type="match status" value="1"/>
</dbReference>
<dbReference type="InterPro" id="IPR011603">
    <property type="entry name" value="2oxoglutarate_DH_E1"/>
</dbReference>
<evidence type="ECO:0000256" key="1">
    <source>
        <dbReference type="ARBA" id="ARBA00001964"/>
    </source>
</evidence>
<comment type="caution">
    <text evidence="7">The sequence shown here is derived from an EMBL/GenBank/DDBJ whole genome shotgun (WGS) entry which is preliminary data.</text>
</comment>
<dbReference type="InterPro" id="IPR042179">
    <property type="entry name" value="KGD_C_sf"/>
</dbReference>
<comment type="cofactor">
    <cofactor evidence="1">
        <name>thiamine diphosphate</name>
        <dbReference type="ChEBI" id="CHEBI:58937"/>
    </cofactor>
</comment>
<dbReference type="FunFam" id="3.40.50.12470:FF:000003">
    <property type="entry name" value="2-oxoglutarate dehydrogenase E1 component"/>
    <property type="match status" value="1"/>
</dbReference>
<dbReference type="Pfam" id="PF00676">
    <property type="entry name" value="E1_dh"/>
    <property type="match status" value="1"/>
</dbReference>
<evidence type="ECO:0000256" key="3">
    <source>
        <dbReference type="ARBA" id="ARBA00012280"/>
    </source>
</evidence>
<reference evidence="7 8" key="1">
    <citation type="submission" date="2017-08" db="EMBL/GenBank/DDBJ databases">
        <title>Infants hospitalized years apart are colonized by the same room-sourced microbial strains.</title>
        <authorList>
            <person name="Brooks B."/>
            <person name="Olm M.R."/>
            <person name="Firek B.A."/>
            <person name="Baker R."/>
            <person name="Thomas B.C."/>
            <person name="Morowitz M.J."/>
            <person name="Banfield J.F."/>
        </authorList>
    </citation>
    <scope>NUCLEOTIDE SEQUENCE [LARGE SCALE GENOMIC DNA]</scope>
    <source>
        <strain evidence="7">S2_018_000_R2_104</strain>
    </source>
</reference>
<evidence type="ECO:0000313" key="7">
    <source>
        <dbReference type="EMBL" id="PZO82694.1"/>
    </source>
</evidence>
<proteinExistence type="predicted"/>
<dbReference type="InterPro" id="IPR031717">
    <property type="entry name" value="ODO-1/KGD_C"/>
</dbReference>
<evidence type="ECO:0000256" key="5">
    <source>
        <dbReference type="ARBA" id="ARBA00023052"/>
    </source>
</evidence>
<dbReference type="Pfam" id="PF16870">
    <property type="entry name" value="OxoGdeHyase_C"/>
    <property type="match status" value="1"/>
</dbReference>
<dbReference type="SMART" id="SM00861">
    <property type="entry name" value="Transket_pyr"/>
    <property type="match status" value="1"/>
</dbReference>
<dbReference type="Gene3D" id="3.40.50.12470">
    <property type="match status" value="1"/>
</dbReference>
<sequence>HLSLTANPSHLECVNPVVVGKVRAKQAQRGDESGEQVMPMLLHGDAAFAGQGIVPETLMMSDLPGYRIGGTMHIVINNQIGFTTMPKFSRSGPYCTDVAKMVAAPIFHVNGDDPEAVVHVARIATEYRQKFKKDVVIDLYCFRRFGHNEGDEPAFTQPLMYKRIKDKASAREIYAKQLVSENVVTDTEAQAMVDEFMKYLDEAFEATKSYKPNKADYLEGRWSGMKVAYGDDRRGDTAVSIDKLQEVGKVLSNVPSDFAVNPKIARLLEAKKKMFETGKEFDWATGEALAFGSLLKDGYAVRISGQDVGRGTFSHRHAIMYDQNTEEKYIALQHIADGQPKFEAHDSPLSEFAVLGFEYGYSLAEPKTLTIWEGQFGDFVNGAQTIIDQFISSGESKWLRMSGLVMLLPHGYEGQGPEHSSARPERFLELCAEDNMQVVNITTPANYFHALRRQMCRDFRKPLIVMSPKSLLRHKLAVSDLADFGPGTSFHRVLWDTDQDSLAKADKIKRVVLCTGKVYYDLLAERREKKIDDIVLLRVEQLYPFPHSVLAEELKKYPNAEIVWCQEEPQNQGYWHFVDRRIEAVLGEIKHKGARPRFVGRIPAAAPATGLLARHQAEQAKLLGEALAA</sequence>
<dbReference type="Gene3D" id="3.40.50.970">
    <property type="match status" value="1"/>
</dbReference>
<dbReference type="Proteomes" id="UP000249557">
    <property type="component" value="Unassembled WGS sequence"/>
</dbReference>
<evidence type="ECO:0000259" key="6">
    <source>
        <dbReference type="SMART" id="SM00861"/>
    </source>
</evidence>
<dbReference type="SUPFAM" id="SSF52518">
    <property type="entry name" value="Thiamin diphosphate-binding fold (THDP-binding)"/>
    <property type="match status" value="2"/>
</dbReference>
<dbReference type="AlphaFoldDB" id="A0A2W4ZJX6"/>
<dbReference type="GO" id="GO:0006099">
    <property type="term" value="P:tricarboxylic acid cycle"/>
    <property type="evidence" value="ECO:0007669"/>
    <property type="project" value="TreeGrafter"/>
</dbReference>
<dbReference type="Gene3D" id="3.40.50.11610">
    <property type="entry name" value="Multifunctional 2-oxoglutarate metabolism enzyme, C-terminal domain"/>
    <property type="match status" value="1"/>
</dbReference>
<dbReference type="GO" id="GO:0004591">
    <property type="term" value="F:oxoglutarate dehydrogenase (succinyl-transferring) activity"/>
    <property type="evidence" value="ECO:0007669"/>
    <property type="project" value="UniProtKB-EC"/>
</dbReference>
<name>A0A2W4ZJX6_9BACT</name>
<dbReference type="GO" id="GO:0005829">
    <property type="term" value="C:cytosol"/>
    <property type="evidence" value="ECO:0007669"/>
    <property type="project" value="TreeGrafter"/>
</dbReference>
<dbReference type="NCBIfam" id="NF006914">
    <property type="entry name" value="PRK09404.1"/>
    <property type="match status" value="1"/>
</dbReference>
<feature type="domain" description="Transketolase-like pyrimidine-binding" evidence="6">
    <location>
        <begin position="281"/>
        <end position="474"/>
    </location>
</feature>
<dbReference type="GO" id="GO:0030976">
    <property type="term" value="F:thiamine pyrophosphate binding"/>
    <property type="evidence" value="ECO:0007669"/>
    <property type="project" value="InterPro"/>
</dbReference>
<gene>
    <name evidence="7" type="primary">sucA</name>
    <name evidence="7" type="ORF">DI626_09830</name>
</gene>
<feature type="non-terminal residue" evidence="7">
    <location>
        <position position="1"/>
    </location>
</feature>
<keyword evidence="5" id="KW-0786">Thiamine pyrophosphate</keyword>
<evidence type="ECO:0000313" key="8">
    <source>
        <dbReference type="Proteomes" id="UP000249557"/>
    </source>
</evidence>
<organism evidence="7 8">
    <name type="scientific">Micavibrio aeruginosavorus</name>
    <dbReference type="NCBI Taxonomy" id="349221"/>
    <lineage>
        <taxon>Bacteria</taxon>
        <taxon>Pseudomonadati</taxon>
        <taxon>Bdellovibrionota</taxon>
        <taxon>Bdellovibrionia</taxon>
        <taxon>Bdellovibrionales</taxon>
        <taxon>Pseudobdellovibrionaceae</taxon>
        <taxon>Micavibrio</taxon>
    </lineage>
</organism>
<dbReference type="InterPro" id="IPR029061">
    <property type="entry name" value="THDP-binding"/>
</dbReference>
<protein>
    <recommendedName>
        <fullName evidence="3">oxoglutarate dehydrogenase (succinyl-transferring)</fullName>
        <ecNumber evidence="3">1.2.4.2</ecNumber>
    </recommendedName>
</protein>
<dbReference type="InterPro" id="IPR005475">
    <property type="entry name" value="Transketolase-like_Pyr-bd"/>
</dbReference>
<evidence type="ECO:0000256" key="2">
    <source>
        <dbReference type="ARBA" id="ARBA00003906"/>
    </source>
</evidence>
<comment type="function">
    <text evidence="2">E1 component of the 2-oxoglutarate dehydrogenase (OGDH) complex which catalyzes the decarboxylation of 2-oxoglutarate, the first step in the conversion of 2-oxoglutarate to succinyl-CoA and CO(2).</text>
</comment>
<dbReference type="PANTHER" id="PTHR23152:SF4">
    <property type="entry name" value="2-OXOADIPATE DEHYDROGENASE COMPLEX COMPONENT E1"/>
    <property type="match status" value="1"/>
</dbReference>
<dbReference type="NCBIfam" id="TIGR00239">
    <property type="entry name" value="2oxo_dh_E1"/>
    <property type="match status" value="1"/>
</dbReference>
<dbReference type="EC" id="1.2.4.2" evidence="3"/>
<dbReference type="EMBL" id="QFNK01000247">
    <property type="protein sequence ID" value="PZO82694.1"/>
    <property type="molecule type" value="Genomic_DNA"/>
</dbReference>
<dbReference type="InterPro" id="IPR001017">
    <property type="entry name" value="DH_E1"/>
</dbReference>
<dbReference type="PANTHER" id="PTHR23152">
    <property type="entry name" value="2-OXOGLUTARATE DEHYDROGENASE"/>
    <property type="match status" value="1"/>
</dbReference>
<keyword evidence="4 7" id="KW-0560">Oxidoreductase</keyword>